<protein>
    <submittedName>
        <fullName evidence="1">Uncharacterized protein</fullName>
    </submittedName>
</protein>
<dbReference type="EMBL" id="JMIH01000001">
    <property type="protein sequence ID" value="KEO75935.1"/>
    <property type="molecule type" value="Genomic_DNA"/>
</dbReference>
<dbReference type="AlphaFoldDB" id="A0A074L610"/>
<dbReference type="STRING" id="1048983.EL17_00025"/>
<evidence type="ECO:0000313" key="1">
    <source>
        <dbReference type="EMBL" id="KEO75935.1"/>
    </source>
</evidence>
<sequence>MDTKKNLFFSSEPAYEPGQLKLFHKRYASTSSDDLLEIPVSIAQSVEEEHFKARIPPRADTLYLQISEQPFDMVIYTVKKDPSNPCPQLILDTVTFNGEHAGDNAHNRIVHFYRKE</sequence>
<proteinExistence type="predicted"/>
<dbReference type="RefSeq" id="WP_035068359.1">
    <property type="nucleotide sequence ID" value="NZ_JMIH01000001.1"/>
</dbReference>
<name>A0A074L610_9BACT</name>
<gene>
    <name evidence="1" type="ORF">EL17_00025</name>
</gene>
<evidence type="ECO:0000313" key="2">
    <source>
        <dbReference type="Proteomes" id="UP000027821"/>
    </source>
</evidence>
<organism evidence="1 2">
    <name type="scientific">Anditalea andensis</name>
    <dbReference type="NCBI Taxonomy" id="1048983"/>
    <lineage>
        <taxon>Bacteria</taxon>
        <taxon>Pseudomonadati</taxon>
        <taxon>Bacteroidota</taxon>
        <taxon>Cytophagia</taxon>
        <taxon>Cytophagales</taxon>
        <taxon>Cytophagaceae</taxon>
        <taxon>Anditalea</taxon>
    </lineage>
</organism>
<keyword evidence="2" id="KW-1185">Reference proteome</keyword>
<comment type="caution">
    <text evidence="1">The sequence shown here is derived from an EMBL/GenBank/DDBJ whole genome shotgun (WGS) entry which is preliminary data.</text>
</comment>
<accession>A0A074L610</accession>
<reference evidence="1 2" key="1">
    <citation type="submission" date="2014-04" db="EMBL/GenBank/DDBJ databases">
        <title>Characterization and application of a salt tolerant electro-active bacterium.</title>
        <authorList>
            <person name="Yang L."/>
            <person name="Wei S."/>
            <person name="Tay Q.X.M."/>
        </authorList>
    </citation>
    <scope>NUCLEOTIDE SEQUENCE [LARGE SCALE GENOMIC DNA]</scope>
    <source>
        <strain evidence="1 2">LY1</strain>
    </source>
</reference>
<dbReference type="Proteomes" id="UP000027821">
    <property type="component" value="Unassembled WGS sequence"/>
</dbReference>